<dbReference type="Gene3D" id="1.10.340.30">
    <property type="entry name" value="Hypothetical protein, domain 2"/>
    <property type="match status" value="1"/>
</dbReference>
<evidence type="ECO:0000313" key="3">
    <source>
        <dbReference type="Proteomes" id="UP000008952"/>
    </source>
</evidence>
<dbReference type="STRING" id="1094558.ME5_00723"/>
<dbReference type="GO" id="GO:0008725">
    <property type="term" value="F:DNA-3-methyladenine glycosylase activity"/>
    <property type="evidence" value="ECO:0007669"/>
    <property type="project" value="InterPro"/>
</dbReference>
<dbReference type="InterPro" id="IPR052891">
    <property type="entry name" value="DNA-3mA_glycosylase"/>
</dbReference>
<dbReference type="InterPro" id="IPR005019">
    <property type="entry name" value="Adenine_glyco"/>
</dbReference>
<dbReference type="SUPFAM" id="SSF48150">
    <property type="entry name" value="DNA-glycosylase"/>
    <property type="match status" value="1"/>
</dbReference>
<dbReference type="Proteomes" id="UP000008952">
    <property type="component" value="Unassembled WGS sequence"/>
</dbReference>
<accession>J1JYY8</accession>
<keyword evidence="1" id="KW-0479">Metal-binding</keyword>
<dbReference type="PATRIC" id="fig|1094558.3.peg.790"/>
<evidence type="ECO:0000256" key="1">
    <source>
        <dbReference type="PIRSR" id="PIRSR605019-1"/>
    </source>
</evidence>
<name>J1JYY8_9HYPH</name>
<dbReference type="GO" id="GO:0046872">
    <property type="term" value="F:metal ion binding"/>
    <property type="evidence" value="ECO:0007669"/>
    <property type="project" value="UniProtKB-KW"/>
</dbReference>
<gene>
    <name evidence="2" type="ORF">ME5_00723</name>
</gene>
<dbReference type="OrthoDB" id="9807664at2"/>
<proteinExistence type="predicted"/>
<comment type="caution">
    <text evidence="2">The sequence shown here is derived from an EMBL/GenBank/DDBJ whole genome shotgun (WGS) entry which is preliminary data.</text>
</comment>
<dbReference type="RefSeq" id="WP_008038517.1">
    <property type="nucleotide sequence ID" value="NZ_JH725147.1"/>
</dbReference>
<feature type="binding site" evidence="1">
    <location>
        <position position="29"/>
    </location>
    <ligand>
        <name>Zn(2+)</name>
        <dbReference type="ChEBI" id="CHEBI:29105"/>
    </ligand>
</feature>
<sequence length="198" mass="23112">MQKKGLITGVDGKERCFWVGNNSLYCTYHDKEWGKVVKDPYRLFEKICLEGFQAGLSWLTILTKRENFRSAFEGFDYNKIALYDENKVASLLQDKGIVRHQGKICSVINNAKRVLELEQTETQLSDYFWSFKPSEEERFDRVDYETLIAHPTTPASHRLSKDLKKRRWTFVGPTTCYSFMQAVGIVNDHIEGCFCREQ</sequence>
<dbReference type="EMBL" id="AIMB01000007">
    <property type="protein sequence ID" value="EJF90322.1"/>
    <property type="molecule type" value="Genomic_DNA"/>
</dbReference>
<dbReference type="PANTHER" id="PTHR30037:SF4">
    <property type="entry name" value="DNA-3-METHYLADENINE GLYCOSYLASE I"/>
    <property type="match status" value="1"/>
</dbReference>
<feature type="binding site" evidence="1">
    <location>
        <position position="193"/>
    </location>
    <ligand>
        <name>Zn(2+)</name>
        <dbReference type="ChEBI" id="CHEBI:29105"/>
    </ligand>
</feature>
<dbReference type="InterPro" id="IPR011257">
    <property type="entry name" value="DNA_glycosylase"/>
</dbReference>
<dbReference type="PANTHER" id="PTHR30037">
    <property type="entry name" value="DNA-3-METHYLADENINE GLYCOSYLASE 1"/>
    <property type="match status" value="1"/>
</dbReference>
<dbReference type="HOGENOM" id="CLU_083758_1_0_5"/>
<protein>
    <submittedName>
        <fullName evidence="2">DNA-3-methyladenine glycosylase I</fullName>
    </submittedName>
</protein>
<dbReference type="Pfam" id="PF03352">
    <property type="entry name" value="Adenine_glyco"/>
    <property type="match status" value="1"/>
</dbReference>
<evidence type="ECO:0000313" key="2">
    <source>
        <dbReference type="EMBL" id="EJF90322.1"/>
    </source>
</evidence>
<dbReference type="AlphaFoldDB" id="J1JYY8"/>
<feature type="binding site" evidence="1">
    <location>
        <position position="16"/>
    </location>
    <ligand>
        <name>Zn(2+)</name>
        <dbReference type="ChEBI" id="CHEBI:29105"/>
    </ligand>
</feature>
<keyword evidence="3" id="KW-1185">Reference proteome</keyword>
<dbReference type="eggNOG" id="COG2818">
    <property type="taxonomic scope" value="Bacteria"/>
</dbReference>
<reference evidence="2 3" key="1">
    <citation type="submission" date="2012-03" db="EMBL/GenBank/DDBJ databases">
        <title>The Genome Sequence of Bartonella tamiae Th239.</title>
        <authorList>
            <consortium name="The Broad Institute Genome Sequencing Platform"/>
            <consortium name="The Broad Institute Genome Sequencing Center for Infectious Disease"/>
            <person name="Feldgarden M."/>
            <person name="Kirby J."/>
            <person name="Kosoy M."/>
            <person name="Birtles R."/>
            <person name="Probert W.S."/>
            <person name="Chiaraviglio L."/>
            <person name="Young S.K."/>
            <person name="Zeng Q."/>
            <person name="Gargeya S."/>
            <person name="Fitzgerald M."/>
            <person name="Haas B."/>
            <person name="Abouelleil A."/>
            <person name="Alvarado L."/>
            <person name="Arachchi H.M."/>
            <person name="Berlin A."/>
            <person name="Chapman S.B."/>
            <person name="Gearin G."/>
            <person name="Goldberg J."/>
            <person name="Griggs A."/>
            <person name="Gujja S."/>
            <person name="Hansen M."/>
            <person name="Heiman D."/>
            <person name="Howarth C."/>
            <person name="Larimer J."/>
            <person name="Lui A."/>
            <person name="MacDonald P.J.P."/>
            <person name="McCowen C."/>
            <person name="Montmayeur A."/>
            <person name="Murphy C."/>
            <person name="Neiman D."/>
            <person name="Pearson M."/>
            <person name="Priest M."/>
            <person name="Roberts A."/>
            <person name="Saif S."/>
            <person name="Shea T."/>
            <person name="Sisk P."/>
            <person name="Stolte C."/>
            <person name="Sykes S."/>
            <person name="Wortman J."/>
            <person name="Nusbaum C."/>
            <person name="Birren B."/>
        </authorList>
    </citation>
    <scope>NUCLEOTIDE SEQUENCE [LARGE SCALE GENOMIC DNA]</scope>
    <source>
        <strain evidence="2 3">Th239</strain>
    </source>
</reference>
<organism evidence="2 3">
    <name type="scientific">Bartonella tamiae Th239</name>
    <dbReference type="NCBI Taxonomy" id="1094558"/>
    <lineage>
        <taxon>Bacteria</taxon>
        <taxon>Pseudomonadati</taxon>
        <taxon>Pseudomonadota</taxon>
        <taxon>Alphaproteobacteria</taxon>
        <taxon>Hyphomicrobiales</taxon>
        <taxon>Bartonellaceae</taxon>
        <taxon>Bartonella</taxon>
    </lineage>
</organism>
<feature type="binding site" evidence="1">
    <location>
        <position position="189"/>
    </location>
    <ligand>
        <name>Zn(2+)</name>
        <dbReference type="ChEBI" id="CHEBI:29105"/>
    </ligand>
</feature>
<keyword evidence="1" id="KW-0862">Zinc</keyword>
<dbReference type="GO" id="GO:0006284">
    <property type="term" value="P:base-excision repair"/>
    <property type="evidence" value="ECO:0007669"/>
    <property type="project" value="InterPro"/>
</dbReference>